<keyword evidence="3" id="KW-1185">Reference proteome</keyword>
<evidence type="ECO:0000313" key="2">
    <source>
        <dbReference type="EMBL" id="CUT99727.1"/>
    </source>
</evidence>
<dbReference type="AlphaFoldDB" id="A0A0S4MLT1"/>
<reference evidence="2" key="1">
    <citation type="journal article" date="2013" name="Nature">
        <title>The genomes of four tapeworm species reveal adaptations to parasitism.</title>
        <authorList>
            <person name="Tsai I.J."/>
            <person name="Zarowiecki M."/>
            <person name="Holroyd N."/>
            <person name="Garciarrubio A."/>
            <person name="Sanchez-Flores A."/>
            <person name="Brooks K.L."/>
            <person name="Tracey A."/>
            <person name="Bobes R.J."/>
            <person name="Fragoso G."/>
            <person name="Sciutto E."/>
            <person name="Aslett M."/>
            <person name="Beasley H."/>
            <person name="Bennett H.M."/>
            <person name="Cai J."/>
            <person name="Camicia F."/>
            <person name="Clark R."/>
            <person name="Cucher M."/>
            <person name="De Silva N."/>
            <person name="Day T.A."/>
            <person name="Deplazes P."/>
            <person name="Estrada K."/>
            <person name="Fernandez C."/>
            <person name="Holland P.W."/>
            <person name="Hou J."/>
            <person name="Hu S."/>
            <person name="Huckvale T."/>
            <person name="Hung S.S."/>
            <person name="Kamenetzky L."/>
            <person name="Keane J.A."/>
            <person name="Kiss F."/>
            <person name="Koziol U."/>
            <person name="Lambert O."/>
            <person name="Liu K."/>
            <person name="Luo X."/>
            <person name="Luo Y."/>
            <person name="Macchiaroli N."/>
            <person name="Nichol S."/>
            <person name="Paps J."/>
            <person name="Parkinson J."/>
            <person name="Pouchkina-Stantcheva N."/>
            <person name="Riddiford N."/>
            <person name="Rosenzvit M."/>
            <person name="Salinas G."/>
            <person name="Wasmuth J.D."/>
            <person name="Zamanian M."/>
            <person name="Zheng Y."/>
            <person name="Cai X."/>
            <person name="Soberon X."/>
            <person name="Olson P.D."/>
            <person name="Laclette J.P."/>
            <person name="Brehm K."/>
            <person name="Berriman M."/>
            <person name="Garciarrubio A."/>
            <person name="Bobes R.J."/>
            <person name="Fragoso G."/>
            <person name="Sanchez-Flores A."/>
            <person name="Estrada K."/>
            <person name="Cevallos M.A."/>
            <person name="Morett E."/>
            <person name="Gonzalez V."/>
            <person name="Portillo T."/>
            <person name="Ochoa-Leyva A."/>
            <person name="Jose M.V."/>
            <person name="Sciutto E."/>
            <person name="Landa A."/>
            <person name="Jimenez L."/>
            <person name="Valdes V."/>
            <person name="Carrero J.C."/>
            <person name="Larralde C."/>
            <person name="Morales-Montor J."/>
            <person name="Limon-Lason J."/>
            <person name="Soberon X."/>
            <person name="Laclette J.P."/>
        </authorList>
    </citation>
    <scope>NUCLEOTIDE SEQUENCE [LARGE SCALE GENOMIC DNA]</scope>
</reference>
<proteinExistence type="predicted"/>
<feature type="region of interest" description="Disordered" evidence="1">
    <location>
        <begin position="60"/>
        <end position="95"/>
    </location>
</feature>
<organism evidence="2 3">
    <name type="scientific">Echinococcus multilocularis</name>
    <name type="common">Fox tapeworm</name>
    <dbReference type="NCBI Taxonomy" id="6211"/>
    <lineage>
        <taxon>Eukaryota</taxon>
        <taxon>Metazoa</taxon>
        <taxon>Spiralia</taxon>
        <taxon>Lophotrochozoa</taxon>
        <taxon>Platyhelminthes</taxon>
        <taxon>Cestoda</taxon>
        <taxon>Eucestoda</taxon>
        <taxon>Cyclophyllidea</taxon>
        <taxon>Taeniidae</taxon>
        <taxon>Echinococcus</taxon>
    </lineage>
</organism>
<feature type="region of interest" description="Disordered" evidence="1">
    <location>
        <begin position="1"/>
        <end position="43"/>
    </location>
</feature>
<dbReference type="EMBL" id="LN902847">
    <property type="protein sequence ID" value="CUT99727.1"/>
    <property type="molecule type" value="Genomic_DNA"/>
</dbReference>
<evidence type="ECO:0000313" key="3">
    <source>
        <dbReference type="Proteomes" id="UP000017246"/>
    </source>
</evidence>
<name>A0A0S4MLT1_ECHMU</name>
<protein>
    <submittedName>
        <fullName evidence="2">Transcript antisense to ribosomal RNA protein</fullName>
    </submittedName>
</protein>
<accession>A0A0S4MLT1</accession>
<feature type="compositionally biased region" description="Polar residues" evidence="1">
    <location>
        <begin position="67"/>
        <end position="76"/>
    </location>
</feature>
<feature type="compositionally biased region" description="Polar residues" evidence="1">
    <location>
        <begin position="24"/>
        <end position="35"/>
    </location>
</feature>
<evidence type="ECO:0000256" key="1">
    <source>
        <dbReference type="SAM" id="MobiDB-lite"/>
    </source>
</evidence>
<dbReference type="Proteomes" id="UP000017246">
    <property type="component" value="Unassembled WGS sequence"/>
</dbReference>
<reference evidence="2" key="2">
    <citation type="submission" date="2015-11" db="EMBL/GenBank/DDBJ databases">
        <authorList>
            <person name="Zhang Y."/>
            <person name="Guo Z."/>
        </authorList>
    </citation>
    <scope>NUCLEOTIDE SEQUENCE</scope>
</reference>
<sequence length="111" mass="12405">MVQRPPPKSLHTGPRSVESEDCNRITTRQPTGTSRVHTHQRHSTVQRLTALRSLQHHNHKLHATGFDSASTLTRSHASPHREPANRQTLHPPHATARDITALFPATAHCTQ</sequence>